<dbReference type="Pfam" id="PF25838">
    <property type="entry name" value="Apionate_lact_M"/>
    <property type="match status" value="1"/>
</dbReference>
<sequence length="194" mass="19918">MHARERAQLVESIAMQRQVAENAVRIAAGRPVHVGPVTLLPRFNAVATTAPPSGAEGLRGGYGAELYDATDPRQSSAALAAWTIAGAAALAVPGVEGVTWFEQWGPRGLVSSSGEPFPVAEALGWLRELSGLPLLADPEAGRNGVWVLAARRGSVVVVLAANLTAGARSVSVALPDGATTELELGALGTARVEL</sequence>
<organism evidence="2 3">
    <name type="scientific">Naasia aerilata</name>
    <dbReference type="NCBI Taxonomy" id="1162966"/>
    <lineage>
        <taxon>Bacteria</taxon>
        <taxon>Bacillati</taxon>
        <taxon>Actinomycetota</taxon>
        <taxon>Actinomycetes</taxon>
        <taxon>Micrococcales</taxon>
        <taxon>Microbacteriaceae</taxon>
        <taxon>Naasia</taxon>
    </lineage>
</organism>
<evidence type="ECO:0000313" key="2">
    <source>
        <dbReference type="EMBL" id="BDZ45534.1"/>
    </source>
</evidence>
<keyword evidence="3" id="KW-1185">Reference proteome</keyword>
<reference evidence="3" key="1">
    <citation type="journal article" date="2019" name="Int. J. Syst. Evol. Microbiol.">
        <title>The Global Catalogue of Microorganisms (GCM) 10K type strain sequencing project: providing services to taxonomists for standard genome sequencing and annotation.</title>
        <authorList>
            <consortium name="The Broad Institute Genomics Platform"/>
            <consortium name="The Broad Institute Genome Sequencing Center for Infectious Disease"/>
            <person name="Wu L."/>
            <person name="Ma J."/>
        </authorList>
    </citation>
    <scope>NUCLEOTIDE SEQUENCE [LARGE SCALE GENOMIC DNA]</scope>
    <source>
        <strain evidence="3">NBRC 108725</strain>
    </source>
</reference>
<evidence type="ECO:0000313" key="3">
    <source>
        <dbReference type="Proteomes" id="UP001321498"/>
    </source>
</evidence>
<accession>A0ABM8GBD2</accession>
<protein>
    <recommendedName>
        <fullName evidence="1">D-apionate lactonase TIM barrel domain-containing protein</fullName>
    </recommendedName>
</protein>
<evidence type="ECO:0000259" key="1">
    <source>
        <dbReference type="Pfam" id="PF25838"/>
    </source>
</evidence>
<name>A0ABM8GBD2_9MICO</name>
<gene>
    <name evidence="2" type="ORF">GCM10025866_14430</name>
</gene>
<proteinExistence type="predicted"/>
<dbReference type="InterPro" id="IPR058787">
    <property type="entry name" value="ApnL_M"/>
</dbReference>
<feature type="domain" description="D-apionate lactonase TIM barrel" evidence="1">
    <location>
        <begin position="1"/>
        <end position="131"/>
    </location>
</feature>
<dbReference type="EMBL" id="AP027731">
    <property type="protein sequence ID" value="BDZ45534.1"/>
    <property type="molecule type" value="Genomic_DNA"/>
</dbReference>
<dbReference type="Proteomes" id="UP001321498">
    <property type="component" value="Chromosome"/>
</dbReference>